<feature type="region of interest" description="Disordered" evidence="1">
    <location>
        <begin position="101"/>
        <end position="121"/>
    </location>
</feature>
<protein>
    <submittedName>
        <fullName evidence="2">Uncharacterized protein</fullName>
    </submittedName>
</protein>
<gene>
    <name evidence="2" type="ORF">TL16_g01524</name>
</gene>
<evidence type="ECO:0000313" key="3">
    <source>
        <dbReference type="Proteomes" id="UP001162640"/>
    </source>
</evidence>
<evidence type="ECO:0000256" key="1">
    <source>
        <dbReference type="SAM" id="MobiDB-lite"/>
    </source>
</evidence>
<evidence type="ECO:0000313" key="2">
    <source>
        <dbReference type="EMBL" id="GMH53758.1"/>
    </source>
</evidence>
<reference evidence="3" key="1">
    <citation type="journal article" date="2023" name="Commun. Biol.">
        <title>Genome analysis of Parmales, the sister group of diatoms, reveals the evolutionary specialization of diatoms from phago-mixotrophs to photoautotrophs.</title>
        <authorList>
            <person name="Ban H."/>
            <person name="Sato S."/>
            <person name="Yoshikawa S."/>
            <person name="Yamada K."/>
            <person name="Nakamura Y."/>
            <person name="Ichinomiya M."/>
            <person name="Sato N."/>
            <person name="Blanc-Mathieu R."/>
            <person name="Endo H."/>
            <person name="Kuwata A."/>
            <person name="Ogata H."/>
        </authorList>
    </citation>
    <scope>NUCLEOTIDE SEQUENCE [LARGE SCALE GENOMIC DNA]</scope>
</reference>
<sequence length="129" mass="14599">MFSKNSETDIVDEMGDDADEVRDYVEKTLGALKRTRLNPYLIDEVGSEGRRQYDDNLLDDNMLDLDLDDDDNDDGVLSDHNKEYPEVVSEQVEQGLFTGEVIESDDNGEGDDINDDDDDFGGMGRFVYD</sequence>
<organism evidence="2 3">
    <name type="scientific">Triparma laevis f. inornata</name>
    <dbReference type="NCBI Taxonomy" id="1714386"/>
    <lineage>
        <taxon>Eukaryota</taxon>
        <taxon>Sar</taxon>
        <taxon>Stramenopiles</taxon>
        <taxon>Ochrophyta</taxon>
        <taxon>Bolidophyceae</taxon>
        <taxon>Parmales</taxon>
        <taxon>Triparmaceae</taxon>
        <taxon>Triparma</taxon>
    </lineage>
</organism>
<comment type="caution">
    <text evidence="2">The sequence shown here is derived from an EMBL/GenBank/DDBJ whole genome shotgun (WGS) entry which is preliminary data.</text>
</comment>
<dbReference type="AlphaFoldDB" id="A0A9W7DWZ6"/>
<feature type="compositionally biased region" description="Acidic residues" evidence="1">
    <location>
        <begin position="64"/>
        <end position="76"/>
    </location>
</feature>
<accession>A0A9W7DWZ6</accession>
<feature type="region of interest" description="Disordered" evidence="1">
    <location>
        <begin position="64"/>
        <end position="88"/>
    </location>
</feature>
<name>A0A9W7DWZ6_9STRA</name>
<feature type="compositionally biased region" description="Acidic residues" evidence="1">
    <location>
        <begin position="102"/>
        <end position="120"/>
    </location>
</feature>
<dbReference type="Proteomes" id="UP001162640">
    <property type="component" value="Unassembled WGS sequence"/>
</dbReference>
<proteinExistence type="predicted"/>
<dbReference type="EMBL" id="BLQM01000034">
    <property type="protein sequence ID" value="GMH53758.1"/>
    <property type="molecule type" value="Genomic_DNA"/>
</dbReference>